<proteinExistence type="predicted"/>
<accession>A0A0M3ITC4</accession>
<evidence type="ECO:0000313" key="2">
    <source>
        <dbReference type="WBParaSite" id="ALUE_0002200201-mRNA-1"/>
    </source>
</evidence>
<sequence>MDEETKAKVRPKRARHPEAAYSPKMMQYIIHHYRKIIISYLFELRVFMYGHLFKFSHNEICKFEKKCNLLIDYKCSFTSGETLT</sequence>
<protein>
    <submittedName>
        <fullName evidence="2">Uncharacterized protein</fullName>
    </submittedName>
</protein>
<organism evidence="1 2">
    <name type="scientific">Ascaris lumbricoides</name>
    <name type="common">Giant roundworm</name>
    <dbReference type="NCBI Taxonomy" id="6252"/>
    <lineage>
        <taxon>Eukaryota</taxon>
        <taxon>Metazoa</taxon>
        <taxon>Ecdysozoa</taxon>
        <taxon>Nematoda</taxon>
        <taxon>Chromadorea</taxon>
        <taxon>Rhabditida</taxon>
        <taxon>Spirurina</taxon>
        <taxon>Ascaridomorpha</taxon>
        <taxon>Ascaridoidea</taxon>
        <taxon>Ascarididae</taxon>
        <taxon>Ascaris</taxon>
    </lineage>
</organism>
<dbReference type="Proteomes" id="UP000036681">
    <property type="component" value="Unplaced"/>
</dbReference>
<dbReference type="WBParaSite" id="ALUE_0002200201-mRNA-1">
    <property type="protein sequence ID" value="ALUE_0002200201-mRNA-1"/>
    <property type="gene ID" value="ALUE_0002200201"/>
</dbReference>
<keyword evidence="1" id="KW-1185">Reference proteome</keyword>
<reference evidence="2" key="1">
    <citation type="submission" date="2017-02" db="UniProtKB">
        <authorList>
            <consortium name="WormBaseParasite"/>
        </authorList>
    </citation>
    <scope>IDENTIFICATION</scope>
</reference>
<dbReference type="AlphaFoldDB" id="A0A0M3ITC4"/>
<name>A0A0M3ITC4_ASCLU</name>
<evidence type="ECO:0000313" key="1">
    <source>
        <dbReference type="Proteomes" id="UP000036681"/>
    </source>
</evidence>